<dbReference type="InterPro" id="IPR011514">
    <property type="entry name" value="Secretin_N_2"/>
</dbReference>
<dbReference type="PANTHER" id="PTHR30332">
    <property type="entry name" value="PROBABLE GENERAL SECRETION PATHWAY PROTEIN D"/>
    <property type="match status" value="1"/>
</dbReference>
<organism evidence="6 7">
    <name type="scientific">Desulfuromonas thiophila</name>
    <dbReference type="NCBI Taxonomy" id="57664"/>
    <lineage>
        <taxon>Bacteria</taxon>
        <taxon>Pseudomonadati</taxon>
        <taxon>Thermodesulfobacteriota</taxon>
        <taxon>Desulfuromonadia</taxon>
        <taxon>Desulfuromonadales</taxon>
        <taxon>Desulfuromonadaceae</taxon>
        <taxon>Desulfuromonas</taxon>
    </lineage>
</organism>
<dbReference type="GO" id="GO:0019867">
    <property type="term" value="C:outer membrane"/>
    <property type="evidence" value="ECO:0007669"/>
    <property type="project" value="InterPro"/>
</dbReference>
<evidence type="ECO:0000256" key="2">
    <source>
        <dbReference type="ARBA" id="ARBA00023136"/>
    </source>
</evidence>
<dbReference type="AlphaFoldDB" id="A0A1G6ZKI8"/>
<evidence type="ECO:0000256" key="4">
    <source>
        <dbReference type="SAM" id="MobiDB-lite"/>
    </source>
</evidence>
<dbReference type="RefSeq" id="WP_092076521.1">
    <property type="nucleotide sequence ID" value="NZ_FNAQ01000003.1"/>
</dbReference>
<dbReference type="SMART" id="SM00965">
    <property type="entry name" value="STN"/>
    <property type="match status" value="1"/>
</dbReference>
<keyword evidence="3" id="KW-0998">Cell outer membrane</keyword>
<dbReference type="Pfam" id="PF00263">
    <property type="entry name" value="Secretin"/>
    <property type="match status" value="1"/>
</dbReference>
<dbReference type="InterPro" id="IPR013358">
    <property type="entry name" value="Pilus_biogenesis_MshL"/>
</dbReference>
<evidence type="ECO:0000256" key="3">
    <source>
        <dbReference type="ARBA" id="ARBA00023237"/>
    </source>
</evidence>
<evidence type="ECO:0000256" key="1">
    <source>
        <dbReference type="ARBA" id="ARBA00022448"/>
    </source>
</evidence>
<gene>
    <name evidence="6" type="ORF">SAMN05661003_10320</name>
</gene>
<evidence type="ECO:0000313" key="7">
    <source>
        <dbReference type="Proteomes" id="UP000243205"/>
    </source>
</evidence>
<evidence type="ECO:0000259" key="5">
    <source>
        <dbReference type="SMART" id="SM00965"/>
    </source>
</evidence>
<dbReference type="InterPro" id="IPR004845">
    <property type="entry name" value="T2SS_GspD_CS"/>
</dbReference>
<keyword evidence="2" id="KW-0472">Membrane</keyword>
<dbReference type="OrthoDB" id="9775455at2"/>
<dbReference type="InterPro" id="IPR004846">
    <property type="entry name" value="T2SS/T3SS_dom"/>
</dbReference>
<feature type="domain" description="Secretin/TonB short N-terminal" evidence="5">
    <location>
        <begin position="110"/>
        <end position="158"/>
    </location>
</feature>
<keyword evidence="7" id="KW-1185">Reference proteome</keyword>
<protein>
    <submittedName>
        <fullName evidence="6">MSHA biogenesis protein MshL</fullName>
    </submittedName>
</protein>
<feature type="region of interest" description="Disordered" evidence="4">
    <location>
        <begin position="183"/>
        <end position="216"/>
    </location>
</feature>
<dbReference type="NCBIfam" id="TIGR02519">
    <property type="entry name" value="pilus_MshL"/>
    <property type="match status" value="1"/>
</dbReference>
<accession>A0A1G6ZKI8</accession>
<evidence type="ECO:0000313" key="6">
    <source>
        <dbReference type="EMBL" id="SDE02942.1"/>
    </source>
</evidence>
<dbReference type="PROSITE" id="PS00875">
    <property type="entry name" value="T2SP_D"/>
    <property type="match status" value="1"/>
</dbReference>
<dbReference type="Gene3D" id="3.30.1370.130">
    <property type="match status" value="1"/>
</dbReference>
<dbReference type="InterPro" id="IPR050810">
    <property type="entry name" value="Bact_Secretion_Sys_Channel"/>
</dbReference>
<feature type="compositionally biased region" description="Polar residues" evidence="4">
    <location>
        <begin position="197"/>
        <end position="216"/>
    </location>
</feature>
<dbReference type="GO" id="GO:0015627">
    <property type="term" value="C:type II protein secretion system complex"/>
    <property type="evidence" value="ECO:0007669"/>
    <property type="project" value="TreeGrafter"/>
</dbReference>
<dbReference type="PRINTS" id="PR00811">
    <property type="entry name" value="BCTERIALGSPD"/>
</dbReference>
<dbReference type="PANTHER" id="PTHR30332:SF17">
    <property type="entry name" value="TYPE IV PILIATION SYSTEM PROTEIN DR_0774-RELATED"/>
    <property type="match status" value="1"/>
</dbReference>
<sequence>MHPACPVVSDRQRRGRWRVLGLLLVLLGLTACTPAWREQPQRQTLLEQSLAEDPAATAEAAPAALPEAVRQALLPPLPQAEALAAPRFDVAAEQVPARSFFAALAADTGANMVVHPALEGDISLHLQQVTLEEALELVSQLYGYEYRPIPGGYQVLPDRPQTRIFQIDYLTLRRIGKSLTRVSSGQVSEDSRRSDNASDSGSDPYNSQKTSQSGSWIETNSDADFWPVLQQTLEALLAGEDGASVVVQPHAGLVVVRARPRQLALVADYLQQTQGSLQRQVILEAKILEVELSEGYQTGINWGSLVHNGQNLARIGQVGGGTSLAKGQSEIAGAPVIFAPQTNPEGLPVDGLVSSAFGGVFSAVLSFDDFEAFIEAVRSQGDVQVLSSPRVATVNNQKAVIKVGTDEFFVTDVSSDTVTGTTTTTTPDITLTPFFSGIALDVTPQIGASGSVTLHVHPTVSEVVDQTKVITVAGQEQTLPLAFSSVRESDTIVHARSGQVVVIGGLMKNRLVQNRAGVPFLAEVPLLGHLFRHQKEELVKSELVILLRPQVVEDARGWHDDLQDSRVRLQRLLPGAR</sequence>
<keyword evidence="1" id="KW-0813">Transport</keyword>
<dbReference type="Proteomes" id="UP000243205">
    <property type="component" value="Unassembled WGS sequence"/>
</dbReference>
<dbReference type="EMBL" id="FNAQ01000003">
    <property type="protein sequence ID" value="SDE02942.1"/>
    <property type="molecule type" value="Genomic_DNA"/>
</dbReference>
<dbReference type="InterPro" id="IPR001775">
    <property type="entry name" value="GspD/PilQ"/>
</dbReference>
<dbReference type="Pfam" id="PF07655">
    <property type="entry name" value="Secretin_N_2"/>
    <property type="match status" value="1"/>
</dbReference>
<name>A0A1G6ZKI8_9BACT</name>
<dbReference type="GO" id="GO:0009306">
    <property type="term" value="P:protein secretion"/>
    <property type="evidence" value="ECO:0007669"/>
    <property type="project" value="InterPro"/>
</dbReference>
<dbReference type="STRING" id="57664.SAMN05661003_10320"/>
<dbReference type="InterPro" id="IPR011662">
    <property type="entry name" value="Secretin/TonB_short_N"/>
</dbReference>
<proteinExistence type="predicted"/>
<dbReference type="GO" id="GO:0009297">
    <property type="term" value="P:pilus assembly"/>
    <property type="evidence" value="ECO:0007669"/>
    <property type="project" value="InterPro"/>
</dbReference>
<reference evidence="7" key="1">
    <citation type="submission" date="2016-10" db="EMBL/GenBank/DDBJ databases">
        <authorList>
            <person name="Varghese N."/>
            <person name="Submissions S."/>
        </authorList>
    </citation>
    <scope>NUCLEOTIDE SEQUENCE [LARGE SCALE GENOMIC DNA]</scope>
    <source>
        <strain evidence="7">DSM 8987</strain>
    </source>
</reference>